<evidence type="ECO:0000313" key="8">
    <source>
        <dbReference type="EMBL" id="GHP07390.1"/>
    </source>
</evidence>
<gene>
    <name evidence="8" type="ORF">PPROV_000613200</name>
</gene>
<evidence type="ECO:0000256" key="5">
    <source>
        <dbReference type="SAM" id="MobiDB-lite"/>
    </source>
</evidence>
<dbReference type="AlphaFoldDB" id="A0A830HNM4"/>
<dbReference type="PANTHER" id="PTHR10037">
    <property type="entry name" value="VOLTAGE-GATED CATION CHANNEL CALCIUM AND SODIUM"/>
    <property type="match status" value="1"/>
</dbReference>
<name>A0A830HNM4_9CHLO</name>
<feature type="transmembrane region" description="Helical" evidence="6">
    <location>
        <begin position="106"/>
        <end position="123"/>
    </location>
</feature>
<feature type="transmembrane region" description="Helical" evidence="6">
    <location>
        <begin position="291"/>
        <end position="314"/>
    </location>
</feature>
<evidence type="ECO:0000256" key="2">
    <source>
        <dbReference type="ARBA" id="ARBA00022692"/>
    </source>
</evidence>
<dbReference type="Pfam" id="PF00520">
    <property type="entry name" value="Ion_trans"/>
    <property type="match status" value="1"/>
</dbReference>
<keyword evidence="4 6" id="KW-0472">Membrane</keyword>
<dbReference type="SUPFAM" id="SSF81324">
    <property type="entry name" value="Voltage-gated potassium channels"/>
    <property type="match status" value="1"/>
</dbReference>
<comment type="caution">
    <text evidence="8">The sequence shown here is derived from an EMBL/GenBank/DDBJ whole genome shotgun (WGS) entry which is preliminary data.</text>
</comment>
<feature type="transmembrane region" description="Helical" evidence="6">
    <location>
        <begin position="215"/>
        <end position="248"/>
    </location>
</feature>
<feature type="region of interest" description="Disordered" evidence="5">
    <location>
        <begin position="51"/>
        <end position="80"/>
    </location>
</feature>
<feature type="transmembrane region" description="Helical" evidence="6">
    <location>
        <begin position="170"/>
        <end position="194"/>
    </location>
</feature>
<feature type="transmembrane region" description="Helical" evidence="6">
    <location>
        <begin position="135"/>
        <end position="158"/>
    </location>
</feature>
<evidence type="ECO:0000256" key="6">
    <source>
        <dbReference type="SAM" id="Phobius"/>
    </source>
</evidence>
<evidence type="ECO:0000259" key="7">
    <source>
        <dbReference type="Pfam" id="PF00520"/>
    </source>
</evidence>
<dbReference type="EMBL" id="BNJQ01000016">
    <property type="protein sequence ID" value="GHP07390.1"/>
    <property type="molecule type" value="Genomic_DNA"/>
</dbReference>
<dbReference type="InterPro" id="IPR027359">
    <property type="entry name" value="Volt_channel_dom_sf"/>
</dbReference>
<reference evidence="8" key="1">
    <citation type="submission" date="2020-10" db="EMBL/GenBank/DDBJ databases">
        <title>Unveiling of a novel bifunctional photoreceptor, Dualchrome1, isolated from a cosmopolitan green alga.</title>
        <authorList>
            <person name="Suzuki S."/>
            <person name="Kawachi M."/>
        </authorList>
    </citation>
    <scope>NUCLEOTIDE SEQUENCE</scope>
    <source>
        <strain evidence="8">NIES 2893</strain>
    </source>
</reference>
<feature type="domain" description="Ion transport" evidence="7">
    <location>
        <begin position="107"/>
        <end position="316"/>
    </location>
</feature>
<proteinExistence type="predicted"/>
<dbReference type="Gene3D" id="1.20.120.350">
    <property type="entry name" value="Voltage-gated potassium channels. Chain C"/>
    <property type="match status" value="1"/>
</dbReference>
<sequence length="366" mass="41399">MAMAAAVVAAKKRIDHNNAKYAYDDEEFENDHMTPEEGFSKMLKSMKEGLAAAEEDKSPKKEAWGEGENGEDGDGHAGKIDVPSIPIPLKLSYQPLMYKFYNSNQIQFFTAGLIFANFVVNAAEAQTKEGEGLDIYYGFEMFFTVIFTVELVINYWAHAHWPFWSSAWNLFDFIVVAISLLSLGLSNLPGISTLRLARAFRVFRLFKRLESLRKIMACLSQAIPGCTSAFAIVVLVTAIYAILCVQFFGDEWPYYFGSFSKSMYSLFQVMTGDSWNEAIARPVVDVYPHAALLFISYILIVGIVLLNVVVAVLLEKMTVDDGEEHEDPHTMQKHYFLHINTVLGKALTRRLNEQEKKINQLLKIEH</sequence>
<comment type="subcellular location">
    <subcellularLocation>
        <location evidence="1">Membrane</location>
        <topology evidence="1">Multi-pass membrane protein</topology>
    </subcellularLocation>
</comment>
<dbReference type="PANTHER" id="PTHR10037:SF62">
    <property type="entry name" value="SODIUM CHANNEL PROTEIN 60E"/>
    <property type="match status" value="1"/>
</dbReference>
<evidence type="ECO:0000256" key="4">
    <source>
        <dbReference type="ARBA" id="ARBA00023136"/>
    </source>
</evidence>
<evidence type="ECO:0000313" key="9">
    <source>
        <dbReference type="Proteomes" id="UP000660262"/>
    </source>
</evidence>
<keyword evidence="9" id="KW-1185">Reference proteome</keyword>
<accession>A0A830HNM4</accession>
<dbReference type="OrthoDB" id="10267833at2759"/>
<feature type="compositionally biased region" description="Basic and acidic residues" evidence="5">
    <location>
        <begin position="54"/>
        <end position="64"/>
    </location>
</feature>
<dbReference type="InterPro" id="IPR043203">
    <property type="entry name" value="VGCC_Ca_Na"/>
</dbReference>
<protein>
    <recommendedName>
        <fullName evidence="7">Ion transport domain-containing protein</fullName>
    </recommendedName>
</protein>
<dbReference type="GO" id="GO:0001518">
    <property type="term" value="C:voltage-gated sodium channel complex"/>
    <property type="evidence" value="ECO:0007669"/>
    <property type="project" value="TreeGrafter"/>
</dbReference>
<dbReference type="Proteomes" id="UP000660262">
    <property type="component" value="Unassembled WGS sequence"/>
</dbReference>
<evidence type="ECO:0000256" key="3">
    <source>
        <dbReference type="ARBA" id="ARBA00022989"/>
    </source>
</evidence>
<evidence type="ECO:0000256" key="1">
    <source>
        <dbReference type="ARBA" id="ARBA00004141"/>
    </source>
</evidence>
<dbReference type="GO" id="GO:0005248">
    <property type="term" value="F:voltage-gated sodium channel activity"/>
    <property type="evidence" value="ECO:0007669"/>
    <property type="project" value="TreeGrafter"/>
</dbReference>
<keyword evidence="3 6" id="KW-1133">Transmembrane helix</keyword>
<organism evidence="8 9">
    <name type="scientific">Pycnococcus provasolii</name>
    <dbReference type="NCBI Taxonomy" id="41880"/>
    <lineage>
        <taxon>Eukaryota</taxon>
        <taxon>Viridiplantae</taxon>
        <taxon>Chlorophyta</taxon>
        <taxon>Pseudoscourfieldiophyceae</taxon>
        <taxon>Pseudoscourfieldiales</taxon>
        <taxon>Pycnococcaceae</taxon>
        <taxon>Pycnococcus</taxon>
    </lineage>
</organism>
<dbReference type="InterPro" id="IPR005821">
    <property type="entry name" value="Ion_trans_dom"/>
</dbReference>
<dbReference type="Gene3D" id="1.10.287.70">
    <property type="match status" value="1"/>
</dbReference>
<keyword evidence="2 6" id="KW-0812">Transmembrane</keyword>